<dbReference type="InterPro" id="IPR011701">
    <property type="entry name" value="MFS"/>
</dbReference>
<feature type="transmembrane region" description="Helical" evidence="4">
    <location>
        <begin position="141"/>
        <end position="164"/>
    </location>
</feature>
<comment type="caution">
    <text evidence="6">The sequence shown here is derived from an EMBL/GenBank/DDBJ whole genome shotgun (WGS) entry which is preliminary data.</text>
</comment>
<evidence type="ECO:0000313" key="6">
    <source>
        <dbReference type="EMBL" id="KUK88207.1"/>
    </source>
</evidence>
<feature type="transmembrane region" description="Helical" evidence="4">
    <location>
        <begin position="77"/>
        <end position="98"/>
    </location>
</feature>
<gene>
    <name evidence="6" type="ORF">XE03_0213</name>
</gene>
<protein>
    <submittedName>
        <fullName evidence="6">Major facilitator superfamily protein</fullName>
    </submittedName>
</protein>
<proteinExistence type="predicted"/>
<dbReference type="Gene3D" id="1.20.1250.20">
    <property type="entry name" value="MFS general substrate transporter like domains"/>
    <property type="match status" value="2"/>
</dbReference>
<dbReference type="AlphaFoldDB" id="A0A117M783"/>
<evidence type="ECO:0000256" key="2">
    <source>
        <dbReference type="ARBA" id="ARBA00022989"/>
    </source>
</evidence>
<dbReference type="GO" id="GO:0022857">
    <property type="term" value="F:transmembrane transporter activity"/>
    <property type="evidence" value="ECO:0007669"/>
    <property type="project" value="InterPro"/>
</dbReference>
<dbReference type="PANTHER" id="PTHR23526:SF1">
    <property type="entry name" value="MAJOR FACILITATOR SUPERFAMILY MFS_1"/>
    <property type="match status" value="1"/>
</dbReference>
<feature type="transmembrane region" description="Helical" evidence="4">
    <location>
        <begin position="232"/>
        <end position="254"/>
    </location>
</feature>
<feature type="transmembrane region" description="Helical" evidence="4">
    <location>
        <begin position="291"/>
        <end position="309"/>
    </location>
</feature>
<dbReference type="InterPro" id="IPR036259">
    <property type="entry name" value="MFS_trans_sf"/>
</dbReference>
<evidence type="ECO:0000256" key="1">
    <source>
        <dbReference type="ARBA" id="ARBA00022692"/>
    </source>
</evidence>
<feature type="transmembrane region" description="Helical" evidence="4">
    <location>
        <begin position="104"/>
        <end position="129"/>
    </location>
</feature>
<dbReference type="InterPro" id="IPR052528">
    <property type="entry name" value="Sugar_transport-like"/>
</dbReference>
<name>A0A117M783_UNCT6</name>
<feature type="transmembrane region" description="Helical" evidence="4">
    <location>
        <begin position="176"/>
        <end position="195"/>
    </location>
</feature>
<dbReference type="SUPFAM" id="SSF103473">
    <property type="entry name" value="MFS general substrate transporter"/>
    <property type="match status" value="1"/>
</dbReference>
<dbReference type="PROSITE" id="PS50850">
    <property type="entry name" value="MFS"/>
    <property type="match status" value="1"/>
</dbReference>
<evidence type="ECO:0000259" key="5">
    <source>
        <dbReference type="PROSITE" id="PS50850"/>
    </source>
</evidence>
<dbReference type="Proteomes" id="UP000053467">
    <property type="component" value="Unassembled WGS sequence"/>
</dbReference>
<accession>A0A117M783</accession>
<evidence type="ECO:0000313" key="7">
    <source>
        <dbReference type="Proteomes" id="UP000053467"/>
    </source>
</evidence>
<feature type="domain" description="Major facilitator superfamily (MFS) profile" evidence="5">
    <location>
        <begin position="225"/>
        <end position="401"/>
    </location>
</feature>
<evidence type="ECO:0000256" key="3">
    <source>
        <dbReference type="ARBA" id="ARBA00023136"/>
    </source>
</evidence>
<feature type="transmembrane region" description="Helical" evidence="4">
    <location>
        <begin position="260"/>
        <end position="279"/>
    </location>
</feature>
<dbReference type="Pfam" id="PF07690">
    <property type="entry name" value="MFS_1"/>
    <property type="match status" value="1"/>
</dbReference>
<dbReference type="PANTHER" id="PTHR23526">
    <property type="entry name" value="INTEGRAL MEMBRANE TRANSPORT PROTEIN-RELATED"/>
    <property type="match status" value="1"/>
</dbReference>
<keyword evidence="1 4" id="KW-0812">Transmembrane</keyword>
<dbReference type="InterPro" id="IPR020846">
    <property type="entry name" value="MFS_dom"/>
</dbReference>
<feature type="transmembrane region" description="Helical" evidence="4">
    <location>
        <begin position="315"/>
        <end position="339"/>
    </location>
</feature>
<keyword evidence="2 4" id="KW-1133">Transmembrane helix</keyword>
<reference evidence="7" key="1">
    <citation type="journal article" date="2015" name="MBio">
        <title>Genome-Resolved Metagenomic Analysis Reveals Roles for Candidate Phyla and Other Microbial Community Members in Biogeochemical Transformations in Oil Reservoirs.</title>
        <authorList>
            <person name="Hu P."/>
            <person name="Tom L."/>
            <person name="Singh A."/>
            <person name="Thomas B.C."/>
            <person name="Baker B.J."/>
            <person name="Piceno Y.M."/>
            <person name="Andersen G.L."/>
            <person name="Banfield J.F."/>
        </authorList>
    </citation>
    <scope>NUCLEOTIDE SEQUENCE [LARGE SCALE GENOMIC DNA]</scope>
</reference>
<feature type="transmembrane region" description="Helical" evidence="4">
    <location>
        <begin position="377"/>
        <end position="396"/>
    </location>
</feature>
<feature type="transmembrane region" description="Helical" evidence="4">
    <location>
        <begin position="351"/>
        <end position="371"/>
    </location>
</feature>
<evidence type="ECO:0000256" key="4">
    <source>
        <dbReference type="SAM" id="Phobius"/>
    </source>
</evidence>
<organism evidence="6 7">
    <name type="scientific">candidate division TA06 bacterium 34_109</name>
    <dbReference type="NCBI Taxonomy" id="1635277"/>
    <lineage>
        <taxon>Bacteria</taxon>
        <taxon>Bacteria division TA06</taxon>
    </lineage>
</organism>
<sequence length="401" mass="45645">MEEKRYKKNFFLGVVNGILMNLVDAITGSSTVLPLYLSSITKSSILIGFGSSLYNFLWPLPQLFTAYFLEGKKRKKFLYETTAYIRFLTILFLGFIIFKNPSNVLPLFLFLMLVYHISGGIAGLPFMDIVGRTIPSTKQHLFWGLRIAFGGFLSILGGILIKFIFSKYNFPINFSLLYFIASIFVGVALYLFCLVDEPDDIERKVNRNFLEFLKTGFSTVLKDKRFTTLFSLRILTGISLALEPFFMVYVVKVLNLKVELTGILISLRMAGLLFSNFLWDYIQKKKSLKHLFVISSTVGAIIPLIAYLSSKNHSLIFLLFFLNGIFYSGVQVASPSFLLSISPSGKRETYIGFYNTLLSPIYLFPVVNGIIIDRLSFNFAFLLSFIVSLFSFFLSLKLRKL</sequence>
<keyword evidence="3 4" id="KW-0472">Membrane</keyword>
<dbReference type="EMBL" id="LGGX01000001">
    <property type="protein sequence ID" value="KUK88207.1"/>
    <property type="molecule type" value="Genomic_DNA"/>
</dbReference>